<reference evidence="2 3" key="1">
    <citation type="journal article" date="2016" name="Nat. Commun.">
        <title>Thousands of microbial genomes shed light on interconnected biogeochemical processes in an aquifer system.</title>
        <authorList>
            <person name="Anantharaman K."/>
            <person name="Brown C.T."/>
            <person name="Hug L.A."/>
            <person name="Sharon I."/>
            <person name="Castelle C.J."/>
            <person name="Probst A.J."/>
            <person name="Thomas B.C."/>
            <person name="Singh A."/>
            <person name="Wilkins M.J."/>
            <person name="Karaoz U."/>
            <person name="Brodie E.L."/>
            <person name="Williams K.H."/>
            <person name="Hubbard S.S."/>
            <person name="Banfield J.F."/>
        </authorList>
    </citation>
    <scope>NUCLEOTIDE SEQUENCE [LARGE SCALE GENOMIC DNA]</scope>
</reference>
<proteinExistence type="predicted"/>
<protein>
    <recommendedName>
        <fullName evidence="4">Colicin V production protein</fullName>
    </recommendedName>
</protein>
<dbReference type="EMBL" id="MHMW01000002">
    <property type="protein sequence ID" value="OGZ34696.1"/>
    <property type="molecule type" value="Genomic_DNA"/>
</dbReference>
<dbReference type="AlphaFoldDB" id="A0A1G2F9F0"/>
<name>A0A1G2F9F0_9BACT</name>
<feature type="transmembrane region" description="Helical" evidence="1">
    <location>
        <begin position="107"/>
        <end position="129"/>
    </location>
</feature>
<keyword evidence="1" id="KW-1133">Transmembrane helix</keyword>
<keyword evidence="1" id="KW-0472">Membrane</keyword>
<evidence type="ECO:0008006" key="4">
    <source>
        <dbReference type="Google" id="ProtNLM"/>
    </source>
</evidence>
<dbReference type="Proteomes" id="UP000179099">
    <property type="component" value="Unassembled WGS sequence"/>
</dbReference>
<feature type="transmembrane region" description="Helical" evidence="1">
    <location>
        <begin position="144"/>
        <end position="165"/>
    </location>
</feature>
<gene>
    <name evidence="2" type="ORF">A2Y98_02785</name>
</gene>
<evidence type="ECO:0000313" key="3">
    <source>
        <dbReference type="Proteomes" id="UP000179099"/>
    </source>
</evidence>
<evidence type="ECO:0000313" key="2">
    <source>
        <dbReference type="EMBL" id="OGZ34696.1"/>
    </source>
</evidence>
<sequence>MSFFSDIISSVNLGGNWLLILIFLAGGAAIGIGLGRNRLGLIIFSSYFSFIICKFIPWSVFLGSKGVPDVNVRIFLFLAIILGIFFAAPYSGLSGNMRISGRGRSSFWQVAILGALEVGFIISAIVSFMPKETMTDLGQLAERFFISPLAQFIWLVLPLLGLMALKKKRSYLTGED</sequence>
<feature type="transmembrane region" description="Helical" evidence="1">
    <location>
        <begin position="15"/>
        <end position="34"/>
    </location>
</feature>
<organism evidence="2 3">
    <name type="scientific">Candidatus Portnoybacteria bacterium RBG_19FT_COMBO_36_7</name>
    <dbReference type="NCBI Taxonomy" id="1801992"/>
    <lineage>
        <taxon>Bacteria</taxon>
        <taxon>Candidatus Portnoyibacteriota</taxon>
    </lineage>
</organism>
<feature type="transmembrane region" description="Helical" evidence="1">
    <location>
        <begin position="41"/>
        <end position="62"/>
    </location>
</feature>
<evidence type="ECO:0000256" key="1">
    <source>
        <dbReference type="SAM" id="Phobius"/>
    </source>
</evidence>
<keyword evidence="1" id="KW-0812">Transmembrane</keyword>
<comment type="caution">
    <text evidence="2">The sequence shown here is derived from an EMBL/GenBank/DDBJ whole genome shotgun (WGS) entry which is preliminary data.</text>
</comment>
<feature type="transmembrane region" description="Helical" evidence="1">
    <location>
        <begin position="74"/>
        <end position="95"/>
    </location>
</feature>
<dbReference type="STRING" id="1801992.A2Y98_02785"/>
<accession>A0A1G2F9F0</accession>